<proteinExistence type="predicted"/>
<reference evidence="1" key="2">
    <citation type="submission" date="2022-01" db="EMBL/GenBank/DDBJ databases">
        <authorList>
            <person name="Yamashiro T."/>
            <person name="Shiraishi A."/>
            <person name="Satake H."/>
            <person name="Nakayama K."/>
        </authorList>
    </citation>
    <scope>NUCLEOTIDE SEQUENCE</scope>
</reference>
<dbReference type="EMBL" id="BQNB010018747">
    <property type="protein sequence ID" value="GJT77823.1"/>
    <property type="molecule type" value="Genomic_DNA"/>
</dbReference>
<organism evidence="1 2">
    <name type="scientific">Tanacetum coccineum</name>
    <dbReference type="NCBI Taxonomy" id="301880"/>
    <lineage>
        <taxon>Eukaryota</taxon>
        <taxon>Viridiplantae</taxon>
        <taxon>Streptophyta</taxon>
        <taxon>Embryophyta</taxon>
        <taxon>Tracheophyta</taxon>
        <taxon>Spermatophyta</taxon>
        <taxon>Magnoliopsida</taxon>
        <taxon>eudicotyledons</taxon>
        <taxon>Gunneridae</taxon>
        <taxon>Pentapetalae</taxon>
        <taxon>asterids</taxon>
        <taxon>campanulids</taxon>
        <taxon>Asterales</taxon>
        <taxon>Asteraceae</taxon>
        <taxon>Asteroideae</taxon>
        <taxon>Anthemideae</taxon>
        <taxon>Anthemidinae</taxon>
        <taxon>Tanacetum</taxon>
    </lineage>
</organism>
<evidence type="ECO:0000313" key="2">
    <source>
        <dbReference type="Proteomes" id="UP001151760"/>
    </source>
</evidence>
<reference evidence="1" key="1">
    <citation type="journal article" date="2022" name="Int. J. Mol. Sci.">
        <title>Draft Genome of Tanacetum Coccineum: Genomic Comparison of Closely Related Tanacetum-Family Plants.</title>
        <authorList>
            <person name="Yamashiro T."/>
            <person name="Shiraishi A."/>
            <person name="Nakayama K."/>
            <person name="Satake H."/>
        </authorList>
    </citation>
    <scope>NUCLEOTIDE SEQUENCE</scope>
</reference>
<protein>
    <submittedName>
        <fullName evidence="1">Uncharacterized protein</fullName>
    </submittedName>
</protein>
<name>A0ABQ5GQL4_9ASTR</name>
<evidence type="ECO:0000313" key="1">
    <source>
        <dbReference type="EMBL" id="GJT77823.1"/>
    </source>
</evidence>
<sequence length="135" mass="15621">MENVNPSSTLGSSSQEPSVTTHAKFTARINKLLQMRQTIDSLLFKTMNELTNQSSDSEIFCPEERIKELELRTQRRNNFEEELFKDRLYLMRRSLEVLRKFHWRLSGLSWVTGSSLGIIKGHEGTCDDDSAIFGY</sequence>
<keyword evidence="2" id="KW-1185">Reference proteome</keyword>
<accession>A0ABQ5GQL4</accession>
<comment type="caution">
    <text evidence="1">The sequence shown here is derived from an EMBL/GenBank/DDBJ whole genome shotgun (WGS) entry which is preliminary data.</text>
</comment>
<gene>
    <name evidence="1" type="ORF">Tco_1044548</name>
</gene>
<dbReference type="Proteomes" id="UP001151760">
    <property type="component" value="Unassembled WGS sequence"/>
</dbReference>